<dbReference type="GO" id="GO:0005789">
    <property type="term" value="C:endoplasmic reticulum membrane"/>
    <property type="evidence" value="ECO:0007669"/>
    <property type="project" value="TreeGrafter"/>
</dbReference>
<dbReference type="PROSITE" id="PS50089">
    <property type="entry name" value="ZF_RING_2"/>
    <property type="match status" value="1"/>
</dbReference>
<feature type="transmembrane region" description="Helical" evidence="15">
    <location>
        <begin position="749"/>
        <end position="766"/>
    </location>
</feature>
<feature type="transmembrane region" description="Helical" evidence="15">
    <location>
        <begin position="1308"/>
        <end position="1328"/>
    </location>
</feature>
<evidence type="ECO:0000256" key="13">
    <source>
        <dbReference type="PROSITE-ProRule" id="PRU00175"/>
    </source>
</evidence>
<dbReference type="SMART" id="SM00744">
    <property type="entry name" value="RINGv"/>
    <property type="match status" value="1"/>
</dbReference>
<evidence type="ECO:0000259" key="17">
    <source>
        <dbReference type="PROSITE" id="PS51292"/>
    </source>
</evidence>
<evidence type="ECO:0000256" key="2">
    <source>
        <dbReference type="ARBA" id="ARBA00004141"/>
    </source>
</evidence>
<evidence type="ECO:0000313" key="18">
    <source>
        <dbReference type="EMBL" id="KAJ9614045.1"/>
    </source>
</evidence>
<accession>A0AA39CNA2</accession>
<feature type="transmembrane region" description="Helical" evidence="15">
    <location>
        <begin position="972"/>
        <end position="992"/>
    </location>
</feature>
<feature type="transmembrane region" description="Helical" evidence="15">
    <location>
        <begin position="1124"/>
        <end position="1141"/>
    </location>
</feature>
<evidence type="ECO:0000256" key="12">
    <source>
        <dbReference type="ARBA" id="ARBA00023136"/>
    </source>
</evidence>
<feature type="region of interest" description="Disordered" evidence="14">
    <location>
        <begin position="512"/>
        <end position="551"/>
    </location>
</feature>
<evidence type="ECO:0000256" key="14">
    <source>
        <dbReference type="SAM" id="MobiDB-lite"/>
    </source>
</evidence>
<name>A0AA39CNA2_9EURO</name>
<dbReference type="InterPro" id="IPR056521">
    <property type="entry name" value="MARCHF6-like_C"/>
</dbReference>
<keyword evidence="11 15" id="KW-1133">Transmembrane helix</keyword>
<evidence type="ECO:0000313" key="19">
    <source>
        <dbReference type="Proteomes" id="UP001172673"/>
    </source>
</evidence>
<dbReference type="Gene3D" id="3.30.40.10">
    <property type="entry name" value="Zinc/RING finger domain, C3HC4 (zinc finger)"/>
    <property type="match status" value="1"/>
</dbReference>
<feature type="region of interest" description="Disordered" evidence="14">
    <location>
        <begin position="1"/>
        <end position="26"/>
    </location>
</feature>
<keyword evidence="6 15" id="KW-0812">Transmembrane</keyword>
<feature type="transmembrane region" description="Helical" evidence="15">
    <location>
        <begin position="723"/>
        <end position="743"/>
    </location>
</feature>
<keyword evidence="9" id="KW-0833">Ubl conjugation pathway</keyword>
<evidence type="ECO:0000256" key="7">
    <source>
        <dbReference type="ARBA" id="ARBA00022723"/>
    </source>
</evidence>
<evidence type="ECO:0000256" key="5">
    <source>
        <dbReference type="ARBA" id="ARBA00022679"/>
    </source>
</evidence>
<evidence type="ECO:0000256" key="15">
    <source>
        <dbReference type="SAM" id="Phobius"/>
    </source>
</evidence>
<feature type="transmembrane region" description="Helical" evidence="15">
    <location>
        <begin position="699"/>
        <end position="716"/>
    </location>
</feature>
<comment type="catalytic activity">
    <reaction evidence="1">
        <text>S-ubiquitinyl-[E2 ubiquitin-conjugating enzyme]-L-cysteine + [acceptor protein]-L-lysine = [E2 ubiquitin-conjugating enzyme]-L-cysteine + N(6)-ubiquitinyl-[acceptor protein]-L-lysine.</text>
        <dbReference type="EC" id="2.3.2.27"/>
    </reaction>
</comment>
<dbReference type="GO" id="GO:0008270">
    <property type="term" value="F:zinc ion binding"/>
    <property type="evidence" value="ECO:0007669"/>
    <property type="project" value="UniProtKB-KW"/>
</dbReference>
<dbReference type="Proteomes" id="UP001172673">
    <property type="component" value="Unassembled WGS sequence"/>
</dbReference>
<dbReference type="InterPro" id="IPR011016">
    <property type="entry name" value="Znf_RING-CH"/>
</dbReference>
<dbReference type="Pfam" id="PF12906">
    <property type="entry name" value="RINGv"/>
    <property type="match status" value="1"/>
</dbReference>
<proteinExistence type="predicted"/>
<feature type="transmembrane region" description="Helical" evidence="15">
    <location>
        <begin position="1268"/>
        <end position="1288"/>
    </location>
</feature>
<dbReference type="CDD" id="cd16702">
    <property type="entry name" value="RING_CH-C4HC3_MARCH6"/>
    <property type="match status" value="1"/>
</dbReference>
<dbReference type="InterPro" id="IPR001841">
    <property type="entry name" value="Znf_RING"/>
</dbReference>
<feature type="region of interest" description="Disordered" evidence="14">
    <location>
        <begin position="384"/>
        <end position="494"/>
    </location>
</feature>
<dbReference type="PANTHER" id="PTHR13145">
    <property type="entry name" value="SSM4 PROTEIN"/>
    <property type="match status" value="1"/>
</dbReference>
<feature type="transmembrane region" description="Helical" evidence="15">
    <location>
        <begin position="1517"/>
        <end position="1536"/>
    </location>
</feature>
<evidence type="ECO:0000256" key="6">
    <source>
        <dbReference type="ARBA" id="ARBA00022692"/>
    </source>
</evidence>
<evidence type="ECO:0000256" key="3">
    <source>
        <dbReference type="ARBA" id="ARBA00004906"/>
    </source>
</evidence>
<feature type="transmembrane region" description="Helical" evidence="15">
    <location>
        <begin position="928"/>
        <end position="952"/>
    </location>
</feature>
<evidence type="ECO:0000256" key="4">
    <source>
        <dbReference type="ARBA" id="ARBA00012483"/>
    </source>
</evidence>
<dbReference type="SUPFAM" id="SSF57850">
    <property type="entry name" value="RING/U-box"/>
    <property type="match status" value="1"/>
</dbReference>
<evidence type="ECO:0000256" key="11">
    <source>
        <dbReference type="ARBA" id="ARBA00022989"/>
    </source>
</evidence>
<evidence type="ECO:0000256" key="8">
    <source>
        <dbReference type="ARBA" id="ARBA00022771"/>
    </source>
</evidence>
<feature type="transmembrane region" description="Helical" evidence="15">
    <location>
        <begin position="1025"/>
        <end position="1046"/>
    </location>
</feature>
<comment type="caution">
    <text evidence="18">The sequence shown here is derived from an EMBL/GenBank/DDBJ whole genome shotgun (WGS) entry which is preliminary data.</text>
</comment>
<feature type="transmembrane region" description="Helical" evidence="15">
    <location>
        <begin position="1417"/>
        <end position="1436"/>
    </location>
</feature>
<feature type="compositionally biased region" description="Acidic residues" evidence="14">
    <location>
        <begin position="408"/>
        <end position="418"/>
    </location>
</feature>
<dbReference type="PANTHER" id="PTHR13145:SF0">
    <property type="entry name" value="E3 UBIQUITIN-PROTEIN LIGASE MARCHF6"/>
    <property type="match status" value="1"/>
</dbReference>
<sequence>MSLNPLEESHTVGPAHEAPLKRSETGASNEEEQNYCRICRGEGTTAQPLYYPCKCSGSIKFVHQECLMEWLSHSQKKYCELCKTSFRFTKLYDRSMPARLPAPLFLRQLVRHGIREAARWTRYLLVGMIWTCCLPWCIRQVWRGFLWLADGSAPVASDAQLMADAISNTTAATPRPSALLGNITIPGYLDLRINLVLPPMVLSLGDIARLILGQGLIGRIITFILSIFIPRLGHADGTVDMSESGHGTNQTIGRSPSLLSDVDFISAWSGSRFINDVSVDVIEGQLICVLLVTAFILVFLIREWVINQQPILNMPDPDAVDNPPQERQAENERPRLGFIRPRNRRQDGQANANAEVEVDGANPPVRPIAVPRRRRALTDDNILNGTGVEIERPTLPVRSQSLSANSDDAQESDAEEAVGESSAVAVDHESRPVRRHSTSIHSNEEVTASNSLETQAANVGSLHGPGGFPNDAGFDFTFGGVPFEEQQNGRDEGVGEPLARRVSFAEVPAIISGAADQPVQPDTHENATDSDGSVIPTPDSSNDTDLLLPTGELSEPGLQQALFDAEPTAAPVEGLAPNGRPVVLPILQRLTRWLWHIDVEIDAQVAAQARDNAHEETQDEVRIVEDVNAEAPFVPVHNREAPPIPAPPPAIEPAPAEPREPNMFLGVDLNDAGDDAEDLDGVLELLGMEGPIFGMVQNVLFSVLLITITLMMSFWFPYMWGKIALLFLSQPTLMLVRAPLFVLSRSADIVVDIIFFVAGLAGFLFNQPMKLIKAALSVVLPSLGNIVDTTAIEGFSLDLSQKSGTRLERTLSAAILGLKPDVPNFSIQSHHALISLKSYLRGAIRGASFTVIQVHRTLTSDRPSSHVVLSSLGRTLRSAPDALRKLPQIRHVVSEWFGFLIADLTTEPKLSGESFDPSLAEWNNNDRVLAIILGYALFAVAGIVFLEIAHLVLGLKDGEKVEGYFADSLRQAGGVMKVIVIIGIEMLVFPLYCGLLLDVALLPLFANATLASRVAFMMRTPLTGIFIHWFIGTCYMFHFALFVSICRKIMRKGVLYFIRDPDDPTFHPVRDVLERPVPAQLGKILFSALVYGGLVTVCLGTVVWSLDWVGGVLPIRWSTPEPRLAFPIDIVFYNFLLPFILRKAEPSKKISAMYKWWFRGCAKSLRLTNFLFGEERKEEQYTHPTEFPWVFFNSNTIDEPQRDGSFVRAPASDSVRIAKGRDVFLEVTEQNERADGQPDSDFGMHGKKDPQFTKIYLPPNFRSRITTFILLLWLFAASTGVAFTIGPLVVGRTVTQLLSQSTHPPNDLYAFTVGVHIFAAVGYALAYAPTARDYLRAKVRSSGKQILASIMHVFGLAYLAVFITVVLPFVMALITELYIHMPVFDMLEFVAQQEKAKEATIVTSSDPASTSTKNAKVFPGGTIFILQSWTIGLLYLRIMLRVLTHAIEPRSRIGRAMRAIIRNGVFHADIPLASRAFVLPVTAICLIVLFVPLAYMRFVIMLFRVHDLEKQVYMYRLAYPLFLYIGVSYGAFLFLMKKLRKWKVKIRDEVYLIGERLHNFQEVKPQVAKEIAGSSKGKGKAL</sequence>
<feature type="compositionally biased region" description="Polar residues" evidence="14">
    <location>
        <begin position="439"/>
        <end position="458"/>
    </location>
</feature>
<feature type="domain" description="RING-CH-type" evidence="17">
    <location>
        <begin position="28"/>
        <end position="89"/>
    </location>
</feature>
<dbReference type="GO" id="GO:0036503">
    <property type="term" value="P:ERAD pathway"/>
    <property type="evidence" value="ECO:0007669"/>
    <property type="project" value="TreeGrafter"/>
</dbReference>
<keyword evidence="10" id="KW-0862">Zinc</keyword>
<dbReference type="InterPro" id="IPR013083">
    <property type="entry name" value="Znf_RING/FYVE/PHD"/>
</dbReference>
<organism evidence="18 19">
    <name type="scientific">Cladophialophora chaetospira</name>
    <dbReference type="NCBI Taxonomy" id="386627"/>
    <lineage>
        <taxon>Eukaryota</taxon>
        <taxon>Fungi</taxon>
        <taxon>Dikarya</taxon>
        <taxon>Ascomycota</taxon>
        <taxon>Pezizomycotina</taxon>
        <taxon>Eurotiomycetes</taxon>
        <taxon>Chaetothyriomycetidae</taxon>
        <taxon>Chaetothyriales</taxon>
        <taxon>Herpotrichiellaceae</taxon>
        <taxon>Cladophialophora</taxon>
    </lineage>
</organism>
<feature type="domain" description="RING-type" evidence="16">
    <location>
        <begin position="36"/>
        <end position="83"/>
    </location>
</feature>
<evidence type="ECO:0000256" key="10">
    <source>
        <dbReference type="ARBA" id="ARBA00022833"/>
    </source>
</evidence>
<dbReference type="EMBL" id="JAPDRK010000003">
    <property type="protein sequence ID" value="KAJ9614045.1"/>
    <property type="molecule type" value="Genomic_DNA"/>
</dbReference>
<protein>
    <recommendedName>
        <fullName evidence="4">RING-type E3 ubiquitin transferase</fullName>
        <ecNumber evidence="4">2.3.2.27</ecNumber>
    </recommendedName>
</protein>
<keyword evidence="12 15" id="KW-0472">Membrane</keyword>
<keyword evidence="8 13" id="KW-0863">Zinc-finger</keyword>
<feature type="transmembrane region" description="Helical" evidence="15">
    <location>
        <begin position="1476"/>
        <end position="1497"/>
    </location>
</feature>
<feature type="transmembrane region" description="Helical" evidence="15">
    <location>
        <begin position="1349"/>
        <end position="1374"/>
    </location>
</feature>
<gene>
    <name evidence="18" type="ORF">H2200_002181</name>
</gene>
<dbReference type="PROSITE" id="PS51292">
    <property type="entry name" value="ZF_RING_CH"/>
    <property type="match status" value="1"/>
</dbReference>
<dbReference type="FunFam" id="3.30.40.10:FF:000287">
    <property type="entry name" value="RING finger membrane protein"/>
    <property type="match status" value="1"/>
</dbReference>
<evidence type="ECO:0000259" key="16">
    <source>
        <dbReference type="PROSITE" id="PS50089"/>
    </source>
</evidence>
<comment type="pathway">
    <text evidence="3">Protein modification; protein ubiquitination.</text>
</comment>
<dbReference type="EC" id="2.3.2.27" evidence="4"/>
<dbReference type="GO" id="GO:0061630">
    <property type="term" value="F:ubiquitin protein ligase activity"/>
    <property type="evidence" value="ECO:0007669"/>
    <property type="project" value="UniProtKB-EC"/>
</dbReference>
<evidence type="ECO:0000256" key="9">
    <source>
        <dbReference type="ARBA" id="ARBA00022786"/>
    </source>
</evidence>
<feature type="region of interest" description="Disordered" evidence="14">
    <location>
        <begin position="315"/>
        <end position="354"/>
    </location>
</feature>
<feature type="transmembrane region" description="Helical" evidence="15">
    <location>
        <begin position="1084"/>
        <end position="1104"/>
    </location>
</feature>
<keyword evidence="7" id="KW-0479">Metal-binding</keyword>
<comment type="subcellular location">
    <subcellularLocation>
        <location evidence="2">Membrane</location>
        <topology evidence="2">Multi-pass membrane protein</topology>
    </subcellularLocation>
</comment>
<reference evidence="18" key="1">
    <citation type="submission" date="2022-10" db="EMBL/GenBank/DDBJ databases">
        <title>Culturing micro-colonial fungi from biological soil crusts in the Mojave desert and describing Neophaeococcomyces mojavensis, and introducing the new genera and species Taxawa tesnikishii.</title>
        <authorList>
            <person name="Kurbessoian T."/>
            <person name="Stajich J.E."/>
        </authorList>
    </citation>
    <scope>NUCLEOTIDE SEQUENCE</scope>
    <source>
        <strain evidence="18">TK_41</strain>
    </source>
</reference>
<keyword evidence="5" id="KW-0808">Transferase</keyword>
<feature type="transmembrane region" description="Helical" evidence="15">
    <location>
        <begin position="999"/>
        <end position="1019"/>
    </location>
</feature>
<feature type="compositionally biased region" description="Polar residues" evidence="14">
    <location>
        <begin position="397"/>
        <end position="407"/>
    </location>
</feature>
<dbReference type="Pfam" id="PF23113">
    <property type="entry name" value="MARCHF6_C"/>
    <property type="match status" value="1"/>
</dbReference>
<keyword evidence="19" id="KW-1185">Reference proteome</keyword>
<evidence type="ECO:0000256" key="1">
    <source>
        <dbReference type="ARBA" id="ARBA00000900"/>
    </source>
</evidence>